<dbReference type="GO" id="GO:0016042">
    <property type="term" value="P:lipid catabolic process"/>
    <property type="evidence" value="ECO:0007669"/>
    <property type="project" value="UniProtKB-KW"/>
</dbReference>
<dbReference type="PANTHER" id="PTHR10336:SF209">
    <property type="entry name" value="PHOSPHOINOSITIDE PHOSPHOLIPASE C"/>
    <property type="match status" value="1"/>
</dbReference>
<dbReference type="CDD" id="cd00275">
    <property type="entry name" value="C2_PLC_like"/>
    <property type="match status" value="1"/>
</dbReference>
<dbReference type="PRINTS" id="PR00390">
    <property type="entry name" value="PHPHLIPASEC"/>
</dbReference>
<dbReference type="PROSITE" id="PS50008">
    <property type="entry name" value="PIPLC_Y_DOMAIN"/>
    <property type="match status" value="1"/>
</dbReference>
<dbReference type="FunFam" id="3.20.20.190:FF:000001">
    <property type="entry name" value="Phosphoinositide phospholipase C"/>
    <property type="match status" value="1"/>
</dbReference>
<gene>
    <name evidence="6" type="ORF">GBAR_LOCUS14627</name>
</gene>
<accession>A0AA35S9T4</accession>
<comment type="caution">
    <text evidence="6">The sequence shown here is derived from an EMBL/GenBank/DDBJ whole genome shotgun (WGS) entry which is preliminary data.</text>
</comment>
<dbReference type="GO" id="GO:0004435">
    <property type="term" value="F:phosphatidylinositol-4,5-bisphosphate phospholipase C activity"/>
    <property type="evidence" value="ECO:0007669"/>
    <property type="project" value="UniProtKB-EC"/>
</dbReference>
<dbReference type="PANTHER" id="PTHR10336">
    <property type="entry name" value="PHOSPHOINOSITIDE-SPECIFIC PHOSPHOLIPASE C FAMILY PROTEIN"/>
    <property type="match status" value="1"/>
</dbReference>
<dbReference type="SMART" id="SM00239">
    <property type="entry name" value="C2"/>
    <property type="match status" value="1"/>
</dbReference>
<dbReference type="PROSITE" id="PS50004">
    <property type="entry name" value="C2"/>
    <property type="match status" value="1"/>
</dbReference>
<feature type="domain" description="C2" evidence="4">
    <location>
        <begin position="456"/>
        <end position="584"/>
    </location>
</feature>
<keyword evidence="1" id="KW-0807">Transducer</keyword>
<evidence type="ECO:0000259" key="4">
    <source>
        <dbReference type="PROSITE" id="PS50004"/>
    </source>
</evidence>
<evidence type="ECO:0000313" key="7">
    <source>
        <dbReference type="Proteomes" id="UP001174909"/>
    </source>
</evidence>
<proteinExistence type="predicted"/>
<dbReference type="AlphaFoldDB" id="A0AA35S9T4"/>
<feature type="compositionally biased region" description="Low complexity" evidence="3">
    <location>
        <begin position="221"/>
        <end position="232"/>
    </location>
</feature>
<dbReference type="InterPro" id="IPR001711">
    <property type="entry name" value="PLipase_C_Pinositol-sp_Y"/>
</dbReference>
<evidence type="ECO:0000256" key="2">
    <source>
        <dbReference type="RuleBase" id="RU361133"/>
    </source>
</evidence>
<dbReference type="Pfam" id="PF00388">
    <property type="entry name" value="PI-PLC-X"/>
    <property type="match status" value="1"/>
</dbReference>
<dbReference type="Gene3D" id="2.60.40.150">
    <property type="entry name" value="C2 domain"/>
    <property type="match status" value="1"/>
</dbReference>
<dbReference type="Proteomes" id="UP001174909">
    <property type="component" value="Unassembled WGS sequence"/>
</dbReference>
<dbReference type="Pfam" id="PF00168">
    <property type="entry name" value="C2"/>
    <property type="match status" value="1"/>
</dbReference>
<evidence type="ECO:0000313" key="6">
    <source>
        <dbReference type="EMBL" id="CAI8025293.1"/>
    </source>
</evidence>
<reference evidence="6" key="1">
    <citation type="submission" date="2023-03" db="EMBL/GenBank/DDBJ databases">
        <authorList>
            <person name="Steffen K."/>
            <person name="Cardenas P."/>
        </authorList>
    </citation>
    <scope>NUCLEOTIDE SEQUENCE</scope>
</reference>
<evidence type="ECO:0000256" key="3">
    <source>
        <dbReference type="SAM" id="MobiDB-lite"/>
    </source>
</evidence>
<keyword evidence="2" id="KW-0378">Hydrolase</keyword>
<dbReference type="InterPro" id="IPR035892">
    <property type="entry name" value="C2_domain_sf"/>
</dbReference>
<keyword evidence="2" id="KW-0442">Lipid degradation</keyword>
<dbReference type="InterPro" id="IPR000909">
    <property type="entry name" value="PLipase_C_PInositol-sp_X_dom"/>
</dbReference>
<feature type="compositionally biased region" description="Acidic residues" evidence="3">
    <location>
        <begin position="197"/>
        <end position="215"/>
    </location>
</feature>
<dbReference type="InterPro" id="IPR001192">
    <property type="entry name" value="PI-PLC_fam"/>
</dbReference>
<dbReference type="EMBL" id="CASHTH010002138">
    <property type="protein sequence ID" value="CAI8025293.1"/>
    <property type="molecule type" value="Genomic_DNA"/>
</dbReference>
<evidence type="ECO:0000256" key="1">
    <source>
        <dbReference type="ARBA" id="ARBA00023224"/>
    </source>
</evidence>
<dbReference type="SUPFAM" id="SSF51695">
    <property type="entry name" value="PLC-like phosphodiesterases"/>
    <property type="match status" value="1"/>
</dbReference>
<dbReference type="Pfam" id="PF00387">
    <property type="entry name" value="PI-PLC-Y"/>
    <property type="match status" value="1"/>
</dbReference>
<protein>
    <recommendedName>
        <fullName evidence="2">Phosphoinositide phospholipase C</fullName>
        <ecNumber evidence="2">3.1.4.11</ecNumber>
    </recommendedName>
</protein>
<dbReference type="InterPro" id="IPR017946">
    <property type="entry name" value="PLC-like_Pdiesterase_TIM-brl"/>
</dbReference>
<name>A0AA35S9T4_GEOBA</name>
<dbReference type="Gene3D" id="3.20.20.190">
    <property type="entry name" value="Phosphatidylinositol (PI) phosphodiesterase"/>
    <property type="match status" value="1"/>
</dbReference>
<sequence length="826" mass="91865">MLKADWSVRGHRPGQSRGTNEHRWVHYFLLGPENDLFNLDHGGVYQDMTQPLSDYHIASSHNTYLLEDQLRGPSSVEAYTRALQKGCRCVELDCWDGEDGEPVIFHGHTLTSKILFRDVISAIKEHAFVASPYPLILSIENHCSIPQQTKMAEYFESILGDTLCRHPVPEGETRLPSPETLKGKILIKGKKLSGGQEDADDGEVSDEDEAAEIDTSELQSEKPAATAAAATEGGKEAQGEGEGKAEGGEEGEKKDGGEAEVAKEGEEAGEAKEEEKTNGVAHTAAEAAAPEEKPQSPVSEEEEPLPRTRTFSFRKKKAPAPATSGKKKKKVKLSTKLSKCINYVQSVHFKGFDDWGDHGVFYQMSSFGESSAVKYSSRNTSTSFMMYNKRQLSRIYPSGRRVDSSNYNPVDMWNSGCQIVALNYQTQDVSMDLNDGKFRQNGQAGYILKPRVQREEMSRFDFHDRAMPGLHPKLYTITVISGQALPKPPGGNKHGEVIDPYIVINTFGRPEDQYMFKTRTIQDNGFNPTWNQSFSFVVHAPDYTYVRFKVMDEDWGPNADDFIGQFSAPLESIMPGYRHIHLTCSGNALENTSLFVHVGTMDYIGATPKAGKGTFKTRKNREYPASVSVNFPAIDSIYHGSTPNLRRAVDMREDYTFAYVMFKENCGHGPQAVISDCVQLMAVKAKTANISISLDVIGESQATQVYRVDYSTKTQPPQTLVAMVTSFNHLNKAIQNLLVNGETLATELKKAYKDCCSHHGDLKTHLQETGANSRKINTTMERYGYVTCTLTLQADQLLRCRETAATDLKLIGEAAQKHEIEMKTKM</sequence>
<dbReference type="EMBL" id="CASHTH010002138">
    <property type="protein sequence ID" value="CAI8025292.1"/>
    <property type="molecule type" value="Genomic_DNA"/>
</dbReference>
<feature type="region of interest" description="Disordered" evidence="3">
    <location>
        <begin position="187"/>
        <end position="329"/>
    </location>
</feature>
<keyword evidence="2" id="KW-0443">Lipid metabolism</keyword>
<dbReference type="GO" id="GO:0035556">
    <property type="term" value="P:intracellular signal transduction"/>
    <property type="evidence" value="ECO:0007669"/>
    <property type="project" value="InterPro"/>
</dbReference>
<feature type="compositionally biased region" description="Basic and acidic residues" evidence="3">
    <location>
        <begin position="233"/>
        <end position="277"/>
    </location>
</feature>
<keyword evidence="7" id="KW-1185">Reference proteome</keyword>
<organism evidence="6 7">
    <name type="scientific">Geodia barretti</name>
    <name type="common">Barrett's horny sponge</name>
    <dbReference type="NCBI Taxonomy" id="519541"/>
    <lineage>
        <taxon>Eukaryota</taxon>
        <taxon>Metazoa</taxon>
        <taxon>Porifera</taxon>
        <taxon>Demospongiae</taxon>
        <taxon>Heteroscleromorpha</taxon>
        <taxon>Tetractinellida</taxon>
        <taxon>Astrophorina</taxon>
        <taxon>Geodiidae</taxon>
        <taxon>Geodia</taxon>
    </lineage>
</organism>
<feature type="domain" description="PI-PLC Y-box" evidence="5">
    <location>
        <begin position="337"/>
        <end position="454"/>
    </location>
</feature>
<dbReference type="SMART" id="SM00148">
    <property type="entry name" value="PLCXc"/>
    <property type="match status" value="1"/>
</dbReference>
<dbReference type="SMART" id="SM00149">
    <property type="entry name" value="PLCYc"/>
    <property type="match status" value="1"/>
</dbReference>
<dbReference type="InterPro" id="IPR000008">
    <property type="entry name" value="C2_dom"/>
</dbReference>
<dbReference type="PROSITE" id="PS50007">
    <property type="entry name" value="PIPLC_X_DOMAIN"/>
    <property type="match status" value="1"/>
</dbReference>
<dbReference type="SUPFAM" id="SSF49562">
    <property type="entry name" value="C2 domain (Calcium/lipid-binding domain, CaLB)"/>
    <property type="match status" value="1"/>
</dbReference>
<comment type="catalytic activity">
    <reaction evidence="2">
        <text>a 1,2-diacyl-sn-glycero-3-phospho-(1D-myo-inositol-4,5-bisphosphate) + H2O = 1D-myo-inositol 1,4,5-trisphosphate + a 1,2-diacyl-sn-glycerol + H(+)</text>
        <dbReference type="Rhea" id="RHEA:33179"/>
        <dbReference type="ChEBI" id="CHEBI:15377"/>
        <dbReference type="ChEBI" id="CHEBI:15378"/>
        <dbReference type="ChEBI" id="CHEBI:17815"/>
        <dbReference type="ChEBI" id="CHEBI:58456"/>
        <dbReference type="ChEBI" id="CHEBI:203600"/>
        <dbReference type="EC" id="3.1.4.11"/>
    </reaction>
</comment>
<dbReference type="EC" id="3.1.4.11" evidence="2"/>
<evidence type="ECO:0000259" key="5">
    <source>
        <dbReference type="PROSITE" id="PS50008"/>
    </source>
</evidence>